<accession>A0A511QRC8</accession>
<dbReference type="InterPro" id="IPR008257">
    <property type="entry name" value="Pept_M19"/>
</dbReference>
<proteinExistence type="predicted"/>
<dbReference type="PROSITE" id="PS51365">
    <property type="entry name" value="RENAL_DIPEPTIDASE_2"/>
    <property type="match status" value="1"/>
</dbReference>
<dbReference type="Gene3D" id="3.20.20.140">
    <property type="entry name" value="Metal-dependent hydrolases"/>
    <property type="match status" value="1"/>
</dbReference>
<reference evidence="1 2" key="1">
    <citation type="submission" date="2019-07" db="EMBL/GenBank/DDBJ databases">
        <title>Whole genome shotgun sequence of Vibrio superstes NBRC 103154.</title>
        <authorList>
            <person name="Hosoyama A."/>
            <person name="Uohara A."/>
            <person name="Ohji S."/>
            <person name="Ichikawa N."/>
        </authorList>
    </citation>
    <scope>NUCLEOTIDE SEQUENCE [LARGE SCALE GENOMIC DNA]</scope>
    <source>
        <strain evidence="1 2">NBRC 103154</strain>
    </source>
</reference>
<dbReference type="PANTHER" id="PTHR10443">
    <property type="entry name" value="MICROSOMAL DIPEPTIDASE"/>
    <property type="match status" value="1"/>
</dbReference>
<dbReference type="InterPro" id="IPR032466">
    <property type="entry name" value="Metal_Hydrolase"/>
</dbReference>
<protein>
    <recommendedName>
        <fullName evidence="3">Dipeptidase</fullName>
    </recommendedName>
</protein>
<dbReference type="Proteomes" id="UP000321113">
    <property type="component" value="Unassembled WGS sequence"/>
</dbReference>
<dbReference type="EMBL" id="BJXK01000007">
    <property type="protein sequence ID" value="GEM79904.1"/>
    <property type="molecule type" value="Genomic_DNA"/>
</dbReference>
<gene>
    <name evidence="1" type="ORF">VSU01S_21490</name>
</gene>
<dbReference type="OrthoDB" id="9804920at2"/>
<keyword evidence="2" id="KW-1185">Reference proteome</keyword>
<sequence>MQSLSIVGIHMKNLTLSLCTIMASLFNVTAVHSHDIGHEHEHLDGGWNSKAGYVSDTDPKSYLWNPRGKSKEEIATRIQFLTEAYIPPSTPEQEARDALARKNYAEYIAINSLMATAVAPAMAMNESHFQKGVRDNEEAGITLISASVYNTEKIFGDTMPTILKDSKASTVNYGGVVVDKVADIRKAKQEGKVAVMFNTQGADYVVGDIESQTIWSARNQIKVMNTTYNNANALAGGGSDKVETGLTDAGKRFVKYANQQGIVLDCSHASNQTCIDTAEATNKPMIASHSNAAAVYNHTRNLSDDAILAIGETDGAVCPTGAGGFLAEDGKATPEVFAEHVVHIAKLIGKDKTCYSTDVAHNVADFYAVAVPRADIYPPELGMAAPISNLHAKHIWSVVSVLEDKYKWTHDEIVGFLGENLMRVYEANWRK</sequence>
<dbReference type="AlphaFoldDB" id="A0A511QRC8"/>
<dbReference type="SUPFAM" id="SSF51556">
    <property type="entry name" value="Metallo-dependent hydrolases"/>
    <property type="match status" value="1"/>
</dbReference>
<dbReference type="GO" id="GO:0070573">
    <property type="term" value="F:metallodipeptidase activity"/>
    <property type="evidence" value="ECO:0007669"/>
    <property type="project" value="InterPro"/>
</dbReference>
<name>A0A511QRC8_9VIBR</name>
<evidence type="ECO:0000313" key="1">
    <source>
        <dbReference type="EMBL" id="GEM79904.1"/>
    </source>
</evidence>
<evidence type="ECO:0000313" key="2">
    <source>
        <dbReference type="Proteomes" id="UP000321113"/>
    </source>
</evidence>
<dbReference type="PANTHER" id="PTHR10443:SF12">
    <property type="entry name" value="DIPEPTIDASE"/>
    <property type="match status" value="1"/>
</dbReference>
<dbReference type="GO" id="GO:0006508">
    <property type="term" value="P:proteolysis"/>
    <property type="evidence" value="ECO:0007669"/>
    <property type="project" value="InterPro"/>
</dbReference>
<comment type="caution">
    <text evidence="1">The sequence shown here is derived from an EMBL/GenBank/DDBJ whole genome shotgun (WGS) entry which is preliminary data.</text>
</comment>
<evidence type="ECO:0008006" key="3">
    <source>
        <dbReference type="Google" id="ProtNLM"/>
    </source>
</evidence>
<organism evidence="1 2">
    <name type="scientific">Vibrio superstes NBRC 103154</name>
    <dbReference type="NCBI Taxonomy" id="1219062"/>
    <lineage>
        <taxon>Bacteria</taxon>
        <taxon>Pseudomonadati</taxon>
        <taxon>Pseudomonadota</taxon>
        <taxon>Gammaproteobacteria</taxon>
        <taxon>Vibrionales</taxon>
        <taxon>Vibrionaceae</taxon>
        <taxon>Vibrio</taxon>
    </lineage>
</organism>
<dbReference type="Pfam" id="PF01244">
    <property type="entry name" value="Peptidase_M19"/>
    <property type="match status" value="1"/>
</dbReference>